<dbReference type="Proteomes" id="UP000477951">
    <property type="component" value="Unassembled WGS sequence"/>
</dbReference>
<comment type="caution">
    <text evidence="1">The sequence shown here is derived from an EMBL/GenBank/DDBJ whole genome shotgun (WGS) entry which is preliminary data.</text>
</comment>
<reference evidence="1 2" key="1">
    <citation type="submission" date="2019-12" db="EMBL/GenBank/DDBJ databases">
        <title>Whole-genome sequencing of Allorhizobium vitis.</title>
        <authorList>
            <person name="Gan H.M."/>
            <person name="Szegedi E."/>
            <person name="Burr T."/>
            <person name="Savka M.A."/>
        </authorList>
    </citation>
    <scope>NUCLEOTIDE SEQUENCE [LARGE SCALE GENOMIC DNA]</scope>
    <source>
        <strain evidence="1 2">CG516</strain>
    </source>
</reference>
<proteinExistence type="predicted"/>
<sequence>MLEGRKPLAAFRDSYPSDWFDELLEPFEPFVATGQILRRIIDTPMPDLKQREPNLDGLRDVLFALPEQEWRIDVYIKNNLNRTRDWDDDLERLQGSLLGYEDWENDWWIEQRSKGRLANQK</sequence>
<evidence type="ECO:0000313" key="1">
    <source>
        <dbReference type="EMBL" id="MUZ75844.1"/>
    </source>
</evidence>
<gene>
    <name evidence="1" type="ORF">GOZ90_24570</name>
</gene>
<protein>
    <submittedName>
        <fullName evidence="1">Uncharacterized protein</fullName>
    </submittedName>
</protein>
<name>A0A6L6VJK3_AGRVI</name>
<organism evidence="1 2">
    <name type="scientific">Agrobacterium vitis</name>
    <name type="common">Rhizobium vitis</name>
    <dbReference type="NCBI Taxonomy" id="373"/>
    <lineage>
        <taxon>Bacteria</taxon>
        <taxon>Pseudomonadati</taxon>
        <taxon>Pseudomonadota</taxon>
        <taxon>Alphaproteobacteria</taxon>
        <taxon>Hyphomicrobiales</taxon>
        <taxon>Rhizobiaceae</taxon>
        <taxon>Rhizobium/Agrobacterium group</taxon>
        <taxon>Agrobacterium</taxon>
    </lineage>
</organism>
<accession>A0A6L6VJK3</accession>
<dbReference type="EMBL" id="WPHR01000038">
    <property type="protein sequence ID" value="MUZ75844.1"/>
    <property type="molecule type" value="Genomic_DNA"/>
</dbReference>
<dbReference type="AlphaFoldDB" id="A0A6L6VJK3"/>
<evidence type="ECO:0000313" key="2">
    <source>
        <dbReference type="Proteomes" id="UP000477951"/>
    </source>
</evidence>